<comment type="caution">
    <text evidence="1">The sequence shown here is derived from an EMBL/GenBank/DDBJ whole genome shotgun (WGS) entry which is preliminary data.</text>
</comment>
<dbReference type="InterPro" id="IPR035948">
    <property type="entry name" value="YwqG-like_sf"/>
</dbReference>
<sequence length="276" mass="32253">MSFWKKLFNGKKDNHKTESHFDKYRNELNILNLTTISDLENLVKPVIRTATKLEVLSPSRPPESSQLISHFGGQPYFEKGELWPASNNGKPLEFIFQVFNSTDLQLPKNIELIQFYYDWDEFPWETSNDGWLVKIYKKIDKENIEFVDKPNELERSKYCEIKFSSTKSLPDWEGIDLHSYNASKLSCVLNEDEPWDSYDQMVTKLIGEQDYQSQLGGYPNWVQGESTPNDNEGNPMKLLFQIDSEENAGLMWGDVGLIYVFYDDNTERVEFILQCH</sequence>
<dbReference type="SUPFAM" id="SSF103032">
    <property type="entry name" value="Hypothetical protein YwqG"/>
    <property type="match status" value="1"/>
</dbReference>
<name>A0A3D9H4T4_9FLAO</name>
<proteinExistence type="predicted"/>
<dbReference type="OrthoDB" id="1414356at2"/>
<dbReference type="InterPro" id="IPR015315">
    <property type="entry name" value="DUF1963"/>
</dbReference>
<dbReference type="PANTHER" id="PTHR36436">
    <property type="entry name" value="SLL5081 PROTEIN"/>
    <property type="match status" value="1"/>
</dbReference>
<dbReference type="RefSeq" id="WP_115817358.1">
    <property type="nucleotide sequence ID" value="NZ_QRDV01000004.1"/>
</dbReference>
<evidence type="ECO:0000313" key="1">
    <source>
        <dbReference type="EMBL" id="RED43946.1"/>
    </source>
</evidence>
<protein>
    <submittedName>
        <fullName evidence="1">Uncharacterized protein YwqG</fullName>
    </submittedName>
</protein>
<dbReference type="AlphaFoldDB" id="A0A3D9H4T4"/>
<evidence type="ECO:0000313" key="2">
    <source>
        <dbReference type="Proteomes" id="UP000256980"/>
    </source>
</evidence>
<reference evidence="1 2" key="1">
    <citation type="submission" date="2018-07" db="EMBL/GenBank/DDBJ databases">
        <title>Genomic Encyclopedia of Type Strains, Phase III (KMG-III): the genomes of soil and plant-associated and newly described type strains.</title>
        <authorList>
            <person name="Whitman W."/>
        </authorList>
    </citation>
    <scope>NUCLEOTIDE SEQUENCE [LARGE SCALE GENOMIC DNA]</scope>
    <source>
        <strain evidence="1 2">CECT 7946</strain>
    </source>
</reference>
<gene>
    <name evidence="1" type="ORF">DFQ10_104137</name>
</gene>
<dbReference type="PANTHER" id="PTHR36436:SF6">
    <property type="entry name" value="SLL5081 PROTEIN"/>
    <property type="match status" value="1"/>
</dbReference>
<dbReference type="Proteomes" id="UP000256980">
    <property type="component" value="Unassembled WGS sequence"/>
</dbReference>
<dbReference type="Gene3D" id="2.30.320.10">
    <property type="entry name" value="YwqG-like"/>
    <property type="match status" value="1"/>
</dbReference>
<dbReference type="Pfam" id="PF09234">
    <property type="entry name" value="DUF1963"/>
    <property type="match status" value="1"/>
</dbReference>
<accession>A0A3D9H4T4</accession>
<dbReference type="EMBL" id="QRDV01000004">
    <property type="protein sequence ID" value="RED43946.1"/>
    <property type="molecule type" value="Genomic_DNA"/>
</dbReference>
<organism evidence="1 2">
    <name type="scientific">Winogradskyella eximia</name>
    <dbReference type="NCBI Taxonomy" id="262006"/>
    <lineage>
        <taxon>Bacteria</taxon>
        <taxon>Pseudomonadati</taxon>
        <taxon>Bacteroidota</taxon>
        <taxon>Flavobacteriia</taxon>
        <taxon>Flavobacteriales</taxon>
        <taxon>Flavobacteriaceae</taxon>
        <taxon>Winogradskyella</taxon>
    </lineage>
</organism>
<keyword evidence="2" id="KW-1185">Reference proteome</keyword>